<dbReference type="Pfam" id="PF00665">
    <property type="entry name" value="rve"/>
    <property type="match status" value="1"/>
</dbReference>
<dbReference type="InterPro" id="IPR052160">
    <property type="entry name" value="Gypsy_RT_Integrase-like"/>
</dbReference>
<evidence type="ECO:0000259" key="2">
    <source>
        <dbReference type="PROSITE" id="PS50994"/>
    </source>
</evidence>
<feature type="region of interest" description="Disordered" evidence="1">
    <location>
        <begin position="160"/>
        <end position="201"/>
    </location>
</feature>
<dbReference type="InterPro" id="IPR036397">
    <property type="entry name" value="RNaseH_sf"/>
</dbReference>
<dbReference type="KEGG" id="nta:107829160"/>
<dbReference type="GO" id="GO:0015074">
    <property type="term" value="P:DNA integration"/>
    <property type="evidence" value="ECO:0007669"/>
    <property type="project" value="InterPro"/>
</dbReference>
<dbReference type="SUPFAM" id="SSF53098">
    <property type="entry name" value="Ribonuclease H-like"/>
    <property type="match status" value="1"/>
</dbReference>
<dbReference type="InterPro" id="IPR012337">
    <property type="entry name" value="RNaseH-like_sf"/>
</dbReference>
<proteinExistence type="predicted"/>
<reference evidence="3" key="1">
    <citation type="submission" date="2025-08" db="UniProtKB">
        <authorList>
            <consortium name="RefSeq"/>
        </authorList>
    </citation>
    <scope>IDENTIFICATION</scope>
</reference>
<protein>
    <recommendedName>
        <fullName evidence="2">Integrase catalytic domain-containing protein</fullName>
    </recommendedName>
</protein>
<name>A0A1S4DFI8_TOBAC</name>
<dbReference type="RefSeq" id="XP_016512108.1">
    <property type="nucleotide sequence ID" value="XM_016656622.1"/>
</dbReference>
<evidence type="ECO:0000313" key="3">
    <source>
        <dbReference type="RefSeq" id="XP_016512108.1"/>
    </source>
</evidence>
<sequence length="309" mass="34919">MPMNPIEEVEVFDVWEIDFMGPFVSSYNNKYVLVAVDYVSKWVEVVALPKNDAKAVIGFLRKNIFTRFGTPRAIISNGGTHFCNRAFAKLLEKYGICHKVATLYHPQTSGQVEVSNREIKSVLTKTVNATRTDWARKLDDALWACRTAFKTPIGTNMFAGTIMPPRKDTGKGKATSMTPSKAKATSAPLPKKRKGGKATSSQVEGLQAMEAIADTRPQTQGQWEFGLKSIPPHTKDWYRRCRPKHVHPEAAIHEHRLQDKYQAIWRGIYELGLSYVFKNTGDINLKLVRESMSGLIQRIRNSWCRFVDG</sequence>
<dbReference type="PROSITE" id="PS50994">
    <property type="entry name" value="INTEGRASE"/>
    <property type="match status" value="1"/>
</dbReference>
<feature type="domain" description="Integrase catalytic" evidence="2">
    <location>
        <begin position="1"/>
        <end position="187"/>
    </location>
</feature>
<dbReference type="OrthoDB" id="1302931at2759"/>
<accession>A0A1S4DFI8</accession>
<organism evidence="3">
    <name type="scientific">Nicotiana tabacum</name>
    <name type="common">Common tobacco</name>
    <dbReference type="NCBI Taxonomy" id="4097"/>
    <lineage>
        <taxon>Eukaryota</taxon>
        <taxon>Viridiplantae</taxon>
        <taxon>Streptophyta</taxon>
        <taxon>Embryophyta</taxon>
        <taxon>Tracheophyta</taxon>
        <taxon>Spermatophyta</taxon>
        <taxon>Magnoliopsida</taxon>
        <taxon>eudicotyledons</taxon>
        <taxon>Gunneridae</taxon>
        <taxon>Pentapetalae</taxon>
        <taxon>asterids</taxon>
        <taxon>lamiids</taxon>
        <taxon>Solanales</taxon>
        <taxon>Solanaceae</taxon>
        <taxon>Nicotianoideae</taxon>
        <taxon>Nicotianeae</taxon>
        <taxon>Nicotiana</taxon>
    </lineage>
</organism>
<dbReference type="InterPro" id="IPR001584">
    <property type="entry name" value="Integrase_cat-core"/>
</dbReference>
<dbReference type="PANTHER" id="PTHR47266">
    <property type="entry name" value="ENDONUCLEASE-RELATED"/>
    <property type="match status" value="1"/>
</dbReference>
<dbReference type="Gene3D" id="3.30.420.10">
    <property type="entry name" value="Ribonuclease H-like superfamily/Ribonuclease H"/>
    <property type="match status" value="1"/>
</dbReference>
<dbReference type="PaxDb" id="4097-A0A1S4DFI8"/>
<gene>
    <name evidence="3" type="primary">LOC107829160</name>
</gene>
<evidence type="ECO:0000256" key="1">
    <source>
        <dbReference type="SAM" id="MobiDB-lite"/>
    </source>
</evidence>
<dbReference type="GO" id="GO:0003676">
    <property type="term" value="F:nucleic acid binding"/>
    <property type="evidence" value="ECO:0007669"/>
    <property type="project" value="InterPro"/>
</dbReference>
<dbReference type="SMR" id="A0A1S4DFI8"/>
<dbReference type="STRING" id="4097.A0A1S4DFI8"/>
<dbReference type="AlphaFoldDB" id="A0A1S4DFI8"/>